<dbReference type="InterPro" id="IPR006808">
    <property type="entry name" value="ATP_synth_F0_gsu_mt"/>
</dbReference>
<evidence type="ECO:0000256" key="7">
    <source>
        <dbReference type="ARBA" id="ARBA00023128"/>
    </source>
</evidence>
<comment type="similarity">
    <text evidence="2">Belongs to the ATPase g subunit family.</text>
</comment>
<keyword evidence="3" id="KW-0813">Transport</keyword>
<evidence type="ECO:0000256" key="3">
    <source>
        <dbReference type="ARBA" id="ARBA00022448"/>
    </source>
</evidence>
<protein>
    <submittedName>
        <fullName evidence="10">Hydrogen-transporting ATP rotational mechanism</fullName>
    </submittedName>
</protein>
<evidence type="ECO:0000256" key="5">
    <source>
        <dbReference type="ARBA" id="ARBA00022781"/>
    </source>
</evidence>
<dbReference type="GO" id="GO:0015078">
    <property type="term" value="F:proton transmembrane transporter activity"/>
    <property type="evidence" value="ECO:0007669"/>
    <property type="project" value="InterPro"/>
</dbReference>
<evidence type="ECO:0000256" key="6">
    <source>
        <dbReference type="ARBA" id="ARBA00023065"/>
    </source>
</evidence>
<dbReference type="PANTHER" id="PTHR12386">
    <property type="entry name" value="ATP SYNTHASE SUBUNIT"/>
    <property type="match status" value="1"/>
</dbReference>
<comment type="subcellular location">
    <subcellularLocation>
        <location evidence="1">Mitochondrion membrane</location>
    </subcellularLocation>
</comment>
<evidence type="ECO:0000256" key="8">
    <source>
        <dbReference type="ARBA" id="ARBA00023136"/>
    </source>
</evidence>
<name>A0A2P6VI17_9CHLO</name>
<sequence length="124" mass="13491">MAARLAALASKAKSAAEPLWTRARTEAVKNYDSLMASNAQYVVKDKEVADKLFKQLVFTNLAKIPLTVQACQAESAAVRSQLRTWRDLPATELATYGGFAAELYAWFCIGEIIGRGGSLTGYNV</sequence>
<evidence type="ECO:0000256" key="1">
    <source>
        <dbReference type="ARBA" id="ARBA00004325"/>
    </source>
</evidence>
<proteinExistence type="inferred from homology"/>
<dbReference type="GO" id="GO:0015986">
    <property type="term" value="P:proton motive force-driven ATP synthesis"/>
    <property type="evidence" value="ECO:0007669"/>
    <property type="project" value="InterPro"/>
</dbReference>
<keyword evidence="6" id="KW-0406">Ion transport</keyword>
<gene>
    <name evidence="10" type="ORF">C2E20_3009</name>
</gene>
<dbReference type="GO" id="GO:0045259">
    <property type="term" value="C:proton-transporting ATP synthase complex"/>
    <property type="evidence" value="ECO:0007669"/>
    <property type="project" value="UniProtKB-KW"/>
</dbReference>
<evidence type="ECO:0000256" key="2">
    <source>
        <dbReference type="ARBA" id="ARBA00005699"/>
    </source>
</evidence>
<dbReference type="Proteomes" id="UP000239649">
    <property type="component" value="Unassembled WGS sequence"/>
</dbReference>
<dbReference type="OrthoDB" id="437at2759"/>
<evidence type="ECO:0000313" key="10">
    <source>
        <dbReference type="EMBL" id="PSC73707.1"/>
    </source>
</evidence>
<keyword evidence="8" id="KW-0472">Membrane</keyword>
<keyword evidence="4" id="KW-0138">CF(0)</keyword>
<evidence type="ECO:0000256" key="4">
    <source>
        <dbReference type="ARBA" id="ARBA00022547"/>
    </source>
</evidence>
<keyword evidence="5" id="KW-0375">Hydrogen ion transport</keyword>
<comment type="caution">
    <text evidence="10">The sequence shown here is derived from an EMBL/GenBank/DDBJ whole genome shotgun (WGS) entry which is preliminary data.</text>
</comment>
<keyword evidence="9" id="KW-0066">ATP synthesis</keyword>
<evidence type="ECO:0000256" key="9">
    <source>
        <dbReference type="ARBA" id="ARBA00023310"/>
    </source>
</evidence>
<dbReference type="GO" id="GO:0031966">
    <property type="term" value="C:mitochondrial membrane"/>
    <property type="evidence" value="ECO:0007669"/>
    <property type="project" value="UniProtKB-SubCell"/>
</dbReference>
<dbReference type="AlphaFoldDB" id="A0A2P6VI17"/>
<keyword evidence="7" id="KW-0496">Mitochondrion</keyword>
<organism evidence="10 11">
    <name type="scientific">Micractinium conductrix</name>
    <dbReference type="NCBI Taxonomy" id="554055"/>
    <lineage>
        <taxon>Eukaryota</taxon>
        <taxon>Viridiplantae</taxon>
        <taxon>Chlorophyta</taxon>
        <taxon>core chlorophytes</taxon>
        <taxon>Trebouxiophyceae</taxon>
        <taxon>Chlorellales</taxon>
        <taxon>Chlorellaceae</taxon>
        <taxon>Chlorella clade</taxon>
        <taxon>Micractinium</taxon>
    </lineage>
</organism>
<keyword evidence="11" id="KW-1185">Reference proteome</keyword>
<evidence type="ECO:0000313" key="11">
    <source>
        <dbReference type="Proteomes" id="UP000239649"/>
    </source>
</evidence>
<reference evidence="10 11" key="1">
    <citation type="journal article" date="2018" name="Plant J.">
        <title>Genome sequences of Chlorella sorokiniana UTEX 1602 and Micractinium conductrix SAG 241.80: implications to maltose excretion by a green alga.</title>
        <authorList>
            <person name="Arriola M.B."/>
            <person name="Velmurugan N."/>
            <person name="Zhang Y."/>
            <person name="Plunkett M.H."/>
            <person name="Hondzo H."/>
            <person name="Barney B.M."/>
        </authorList>
    </citation>
    <scope>NUCLEOTIDE SEQUENCE [LARGE SCALE GENOMIC DNA]</scope>
    <source>
        <strain evidence="10 11">SAG 241.80</strain>
    </source>
</reference>
<accession>A0A2P6VI17</accession>
<dbReference type="Pfam" id="PF04718">
    <property type="entry name" value="ATP-synt_G"/>
    <property type="match status" value="1"/>
</dbReference>
<dbReference type="STRING" id="554055.A0A2P6VI17"/>
<dbReference type="EMBL" id="LHPF02000006">
    <property type="protein sequence ID" value="PSC73707.1"/>
    <property type="molecule type" value="Genomic_DNA"/>
</dbReference>